<feature type="domain" description="N-acetyltransferase" evidence="3">
    <location>
        <begin position="5"/>
        <end position="149"/>
    </location>
</feature>
<keyword evidence="2" id="KW-0012">Acyltransferase</keyword>
<dbReference type="InterPro" id="IPR016181">
    <property type="entry name" value="Acyl_CoA_acyltransferase"/>
</dbReference>
<dbReference type="CDD" id="cd04301">
    <property type="entry name" value="NAT_SF"/>
    <property type="match status" value="1"/>
</dbReference>
<dbReference type="Gene3D" id="3.40.630.30">
    <property type="match status" value="1"/>
</dbReference>
<gene>
    <name evidence="4" type="ORF">PZ740_02970</name>
</gene>
<organism evidence="4 5">
    <name type="scientific">Marinimicrococcus flavescens</name>
    <dbReference type="NCBI Taxonomy" id="3031815"/>
    <lineage>
        <taxon>Bacteria</taxon>
        <taxon>Pseudomonadati</taxon>
        <taxon>Pseudomonadota</taxon>
        <taxon>Alphaproteobacteria</taxon>
        <taxon>Geminicoccales</taxon>
        <taxon>Geminicoccaceae</taxon>
        <taxon>Marinimicrococcus</taxon>
    </lineage>
</organism>
<comment type="caution">
    <text evidence="4">The sequence shown here is derived from an EMBL/GenBank/DDBJ whole genome shotgun (WGS) entry which is preliminary data.</text>
</comment>
<evidence type="ECO:0000259" key="3">
    <source>
        <dbReference type="PROSITE" id="PS51186"/>
    </source>
</evidence>
<evidence type="ECO:0000256" key="1">
    <source>
        <dbReference type="ARBA" id="ARBA00022679"/>
    </source>
</evidence>
<dbReference type="PROSITE" id="PS51186">
    <property type="entry name" value="GNAT"/>
    <property type="match status" value="1"/>
</dbReference>
<dbReference type="InterPro" id="IPR000182">
    <property type="entry name" value="GNAT_dom"/>
</dbReference>
<dbReference type="SUPFAM" id="SSF55729">
    <property type="entry name" value="Acyl-CoA N-acyltransferases (Nat)"/>
    <property type="match status" value="1"/>
</dbReference>
<name>A0AAP3XPK5_9PROT</name>
<dbReference type="Pfam" id="PF00583">
    <property type="entry name" value="Acetyltransf_1"/>
    <property type="match status" value="1"/>
</dbReference>
<evidence type="ECO:0000313" key="4">
    <source>
        <dbReference type="EMBL" id="MDF1585343.1"/>
    </source>
</evidence>
<dbReference type="EMBL" id="JARGEQ010000016">
    <property type="protein sequence ID" value="MDF1585343.1"/>
    <property type="molecule type" value="Genomic_DNA"/>
</dbReference>
<evidence type="ECO:0000313" key="5">
    <source>
        <dbReference type="Proteomes" id="UP001301140"/>
    </source>
</evidence>
<dbReference type="GO" id="GO:0008080">
    <property type="term" value="F:N-acetyltransferase activity"/>
    <property type="evidence" value="ECO:0007669"/>
    <property type="project" value="TreeGrafter"/>
</dbReference>
<dbReference type="Proteomes" id="UP001301140">
    <property type="component" value="Unassembled WGS sequence"/>
</dbReference>
<evidence type="ECO:0000256" key="2">
    <source>
        <dbReference type="ARBA" id="ARBA00023315"/>
    </source>
</evidence>
<dbReference type="AlphaFoldDB" id="A0AAP3XPK5"/>
<keyword evidence="1" id="KW-0808">Transferase</keyword>
<proteinExistence type="predicted"/>
<protein>
    <submittedName>
        <fullName evidence="4">GNAT family N-acetyltransferase</fullName>
    </submittedName>
</protein>
<sequence>MDQRIEIVAPGEADKAGWRRLYDGYATFYRREMTDTIAGAVWTWLQDPAHELEGALALQDGVPVGLAHYRRMPSPLRGADIGFLDDLFVDPSARGGKVGELLIDHVAKVARERGWGAVRWITADDNYRARSLYDRLAKKTSWNLYELTP</sequence>
<dbReference type="PANTHER" id="PTHR10545:SF42">
    <property type="entry name" value="ACETYLTRANSFERASE"/>
    <property type="match status" value="1"/>
</dbReference>
<dbReference type="PANTHER" id="PTHR10545">
    <property type="entry name" value="DIAMINE N-ACETYLTRANSFERASE"/>
    <property type="match status" value="1"/>
</dbReference>
<dbReference type="RefSeq" id="WP_327787759.1">
    <property type="nucleotide sequence ID" value="NZ_JARGEQ010000016.1"/>
</dbReference>
<accession>A0AAP3XPK5</accession>
<reference evidence="4 5" key="1">
    <citation type="submission" date="2023-03" db="EMBL/GenBank/DDBJ databases">
        <title>YIM 152171 draft genome.</title>
        <authorList>
            <person name="Yang Z."/>
        </authorList>
    </citation>
    <scope>NUCLEOTIDE SEQUENCE [LARGE SCALE GENOMIC DNA]</scope>
    <source>
        <strain evidence="4 5">YIM 152171</strain>
    </source>
</reference>
<keyword evidence="5" id="KW-1185">Reference proteome</keyword>
<dbReference type="InterPro" id="IPR051016">
    <property type="entry name" value="Diverse_Substrate_AcTransf"/>
</dbReference>